<evidence type="ECO:0000313" key="4">
    <source>
        <dbReference type="Proteomes" id="UP000298493"/>
    </source>
</evidence>
<sequence>MDHEVENYSTDLSLSLSSDDDKPSTLYALLPRIVRSRLRRFSSIRRSVHHYSRSYASSTDASRRSSAEFRTPPPGYTSRVSLSEQVSDSEELEDEVASRPSSSSSTSRREDRKGSWIKWSFANQGLSLLNLAAQEESIRSTRRRNSSSLTLSRQLYVHGLTYLLRGLPTNMTPEEKISLWAAVPQDVLDLARVNNQSKEVVRAAEKRLAEQNGEEPPSFLHRALATFIVQMFILFQFLIPYVNMFAAAVYKYERQNRISERVFASSVNTMDGVMKSTVRLGNSVCQMNDGKVGQALNDLVCWWIRGITGGVHSGVQEGLIVLEHSPPSSVFRSTTTFDAQNILLHLRTADRPSFSESPAIAQCRLTARRMTKTSPIPLLDPLERTQVFLYPAALESREPLQEIHGARHNLSGSCR</sequence>
<feature type="region of interest" description="Disordered" evidence="1">
    <location>
        <begin position="1"/>
        <end position="20"/>
    </location>
</feature>
<keyword evidence="2" id="KW-0812">Transmembrane</keyword>
<evidence type="ECO:0000256" key="2">
    <source>
        <dbReference type="SAM" id="Phobius"/>
    </source>
</evidence>
<gene>
    <name evidence="3" type="ORF">E6O75_ATG11546</name>
</gene>
<keyword evidence="2" id="KW-1133">Transmembrane helix</keyword>
<organism evidence="3 4">
    <name type="scientific">Venturia nashicola</name>
    <dbReference type="NCBI Taxonomy" id="86259"/>
    <lineage>
        <taxon>Eukaryota</taxon>
        <taxon>Fungi</taxon>
        <taxon>Dikarya</taxon>
        <taxon>Ascomycota</taxon>
        <taxon>Pezizomycotina</taxon>
        <taxon>Dothideomycetes</taxon>
        <taxon>Pleosporomycetidae</taxon>
        <taxon>Venturiales</taxon>
        <taxon>Venturiaceae</taxon>
        <taxon>Venturia</taxon>
    </lineage>
</organism>
<feature type="region of interest" description="Disordered" evidence="1">
    <location>
        <begin position="52"/>
        <end position="109"/>
    </location>
</feature>
<dbReference type="EMBL" id="SNSC02000018">
    <property type="protein sequence ID" value="TID16428.1"/>
    <property type="molecule type" value="Genomic_DNA"/>
</dbReference>
<dbReference type="AlphaFoldDB" id="A0A4Z1NP28"/>
<keyword evidence="4" id="KW-1185">Reference proteome</keyword>
<keyword evidence="2" id="KW-0472">Membrane</keyword>
<name>A0A4Z1NP28_9PEZI</name>
<dbReference type="Proteomes" id="UP000298493">
    <property type="component" value="Unassembled WGS sequence"/>
</dbReference>
<evidence type="ECO:0000313" key="3">
    <source>
        <dbReference type="EMBL" id="TID16428.1"/>
    </source>
</evidence>
<protein>
    <submittedName>
        <fullName evidence="3">Uncharacterized protein</fullName>
    </submittedName>
</protein>
<feature type="transmembrane region" description="Helical" evidence="2">
    <location>
        <begin position="227"/>
        <end position="250"/>
    </location>
</feature>
<accession>A0A4Z1NP28</accession>
<reference evidence="3 4" key="1">
    <citation type="submission" date="2019-04" db="EMBL/GenBank/DDBJ databases">
        <title>High contiguity whole genome sequence and gene annotation resource for two Venturia nashicola isolates.</title>
        <authorList>
            <person name="Prokchorchik M."/>
            <person name="Won K."/>
            <person name="Lee Y."/>
            <person name="Choi E.D."/>
            <person name="Segonzac C."/>
            <person name="Sohn K.H."/>
        </authorList>
    </citation>
    <scope>NUCLEOTIDE SEQUENCE [LARGE SCALE GENOMIC DNA]</scope>
    <source>
        <strain evidence="3 4">PRI2</strain>
    </source>
</reference>
<dbReference type="STRING" id="86259.A0A4Z1NP28"/>
<proteinExistence type="predicted"/>
<comment type="caution">
    <text evidence="3">The sequence shown here is derived from an EMBL/GenBank/DDBJ whole genome shotgun (WGS) entry which is preliminary data.</text>
</comment>
<evidence type="ECO:0000256" key="1">
    <source>
        <dbReference type="SAM" id="MobiDB-lite"/>
    </source>
</evidence>